<dbReference type="Proteomes" id="UP000195137">
    <property type="component" value="Unassembled WGS sequence"/>
</dbReference>
<proteinExistence type="inferred from homology"/>
<dbReference type="Gene3D" id="3.30.70.260">
    <property type="match status" value="1"/>
</dbReference>
<sequence length="93" mass="10386">MNEEDVVVITVEGSDHPGIVAGITQALADVDANILDISQTVVREVFTMLLFADLKNSDIEFNELKERLNQVGDEQGVRITVQSEEIFTQMHRV</sequence>
<evidence type="ECO:0000313" key="3">
    <source>
        <dbReference type="EMBL" id="OUJ19369.1"/>
    </source>
</evidence>
<comment type="caution">
    <text evidence="3">The sequence shown here is derived from an EMBL/GenBank/DDBJ whole genome shotgun (WGS) entry which is preliminary data.</text>
</comment>
<dbReference type="PROSITE" id="PS51671">
    <property type="entry name" value="ACT"/>
    <property type="match status" value="1"/>
</dbReference>
<evidence type="ECO:0000256" key="1">
    <source>
        <dbReference type="HAMAP-Rule" id="MF_01054"/>
    </source>
</evidence>
<dbReference type="OrthoDB" id="27277at2157"/>
<evidence type="ECO:0000259" key="2">
    <source>
        <dbReference type="PROSITE" id="PS51671"/>
    </source>
</evidence>
<dbReference type="Pfam" id="PF13740">
    <property type="entry name" value="ACT_6"/>
    <property type="match status" value="1"/>
</dbReference>
<evidence type="ECO:0000313" key="4">
    <source>
        <dbReference type="Proteomes" id="UP000195137"/>
    </source>
</evidence>
<dbReference type="CDD" id="cd04872">
    <property type="entry name" value="ACT_1ZPV"/>
    <property type="match status" value="1"/>
</dbReference>
<dbReference type="RefSeq" id="WP_086636472.1">
    <property type="nucleotide sequence ID" value="NZ_MRZU01000002.1"/>
</dbReference>
<dbReference type="InterPro" id="IPR050990">
    <property type="entry name" value="UPF0237/GcvR_regulator"/>
</dbReference>
<dbReference type="NCBIfam" id="NF001220">
    <property type="entry name" value="PRK00194.1"/>
    <property type="match status" value="1"/>
</dbReference>
<dbReference type="EMBL" id="MRZU01000002">
    <property type="protein sequence ID" value="OUJ19369.1"/>
    <property type="molecule type" value="Genomic_DNA"/>
</dbReference>
<comment type="similarity">
    <text evidence="1">Belongs to the UPF0237 family.</text>
</comment>
<dbReference type="PANTHER" id="PTHR34875">
    <property type="entry name" value="UPF0237 PROTEIN MJ1558"/>
    <property type="match status" value="1"/>
</dbReference>
<dbReference type="AlphaFoldDB" id="A0A1Y3GD95"/>
<reference evidence="3 4" key="1">
    <citation type="submission" date="2016-12" db="EMBL/GenBank/DDBJ databases">
        <title>Discovery of methanogenic haloarchaea.</title>
        <authorList>
            <person name="Sorokin D.Y."/>
            <person name="Makarova K.S."/>
            <person name="Abbas B."/>
            <person name="Ferrer M."/>
            <person name="Golyshin P.N."/>
        </authorList>
    </citation>
    <scope>NUCLEOTIDE SEQUENCE [LARGE SCALE GENOMIC DNA]</scope>
    <source>
        <strain evidence="3">AMET1</strain>
    </source>
</reference>
<protein>
    <recommendedName>
        <fullName evidence="1">UPF0237 protein AMET1_0038</fullName>
    </recommendedName>
</protein>
<organism evidence="3 4">
    <name type="scientific">Methanonatronarchaeum thermophilum</name>
    <dbReference type="NCBI Taxonomy" id="1927129"/>
    <lineage>
        <taxon>Archaea</taxon>
        <taxon>Methanobacteriati</taxon>
        <taxon>Methanobacteriota</taxon>
        <taxon>Methanonatronarchaeia</taxon>
        <taxon>Methanonatronarchaeales</taxon>
        <taxon>Methanonatronarchaeaceae</taxon>
        <taxon>Methanonatronarchaeum</taxon>
    </lineage>
</organism>
<dbReference type="PANTHER" id="PTHR34875:SF6">
    <property type="entry name" value="UPF0237 PROTEIN MJ1558"/>
    <property type="match status" value="1"/>
</dbReference>
<dbReference type="InterPro" id="IPR002912">
    <property type="entry name" value="ACT_dom"/>
</dbReference>
<dbReference type="InterPro" id="IPR045865">
    <property type="entry name" value="ACT-like_dom_sf"/>
</dbReference>
<feature type="domain" description="ACT" evidence="2">
    <location>
        <begin position="8"/>
        <end position="82"/>
    </location>
</feature>
<dbReference type="SUPFAM" id="SSF55021">
    <property type="entry name" value="ACT-like"/>
    <property type="match status" value="1"/>
</dbReference>
<name>A0A1Y3GD95_9EURY</name>
<accession>A0A1Y3GD95</accession>
<keyword evidence="4" id="KW-1185">Reference proteome</keyword>
<gene>
    <name evidence="3" type="ORF">AMET1_0038</name>
</gene>
<dbReference type="HAMAP" id="MF_01054">
    <property type="entry name" value="UPF0237"/>
    <property type="match status" value="1"/>
</dbReference>
<dbReference type="InterPro" id="IPR022986">
    <property type="entry name" value="UPF0237_ACT"/>
</dbReference>